<organism evidence="11 12">
    <name type="scientific">Wenxinia marina DSM 24838</name>
    <dbReference type="NCBI Taxonomy" id="1123501"/>
    <lineage>
        <taxon>Bacteria</taxon>
        <taxon>Pseudomonadati</taxon>
        <taxon>Pseudomonadota</taxon>
        <taxon>Alphaproteobacteria</taxon>
        <taxon>Rhodobacterales</taxon>
        <taxon>Roseobacteraceae</taxon>
        <taxon>Wenxinia</taxon>
    </lineage>
</organism>
<dbReference type="PANTHER" id="PTHR33162">
    <property type="entry name" value="SEC-INDEPENDENT PROTEIN TRANSLOCASE PROTEIN TATA, CHLOROPLASTIC"/>
    <property type="match status" value="1"/>
</dbReference>
<dbReference type="AlphaFoldDB" id="A0A0D0Q290"/>
<dbReference type="GO" id="GO:0008320">
    <property type="term" value="F:protein transmembrane transporter activity"/>
    <property type="evidence" value="ECO:0007669"/>
    <property type="project" value="UniProtKB-UniRule"/>
</dbReference>
<comment type="similarity">
    <text evidence="9">Belongs to the TatB family.</text>
</comment>
<dbReference type="PRINTS" id="PR01506">
    <property type="entry name" value="TATBPROTEIN"/>
</dbReference>
<gene>
    <name evidence="9" type="primary">tatB</name>
    <name evidence="11" type="ORF">Wenmar_02910</name>
</gene>
<dbReference type="InterPro" id="IPR003369">
    <property type="entry name" value="TatA/B/E"/>
</dbReference>
<keyword evidence="8 9" id="KW-0472">Membrane</keyword>
<name>A0A0D0Q290_9RHOB</name>
<dbReference type="HAMAP" id="MF_00237">
    <property type="entry name" value="TatB"/>
    <property type="match status" value="1"/>
</dbReference>
<dbReference type="NCBIfam" id="TIGR01410">
    <property type="entry name" value="tatB"/>
    <property type="match status" value="1"/>
</dbReference>
<sequence>MFDLGWSELLLIGIVALIVVGPKDLPGLFRTAGQFMGKARGMAREFTRAMEAAADESGVKDVQKTLRAAANPKSFGVQKLREASDFSSGLKPGGATERMTKERAEASAKIRDNAARVAAERRAREAEAAQPDPGPATADGPVVDPAAPAPDSAPAPQPASEETTKSGSQP</sequence>
<evidence type="ECO:0000313" key="12">
    <source>
        <dbReference type="Proteomes" id="UP000035100"/>
    </source>
</evidence>
<evidence type="ECO:0000313" key="11">
    <source>
        <dbReference type="EMBL" id="KIQ68639.1"/>
    </source>
</evidence>
<feature type="region of interest" description="Disordered" evidence="10">
    <location>
        <begin position="82"/>
        <end position="170"/>
    </location>
</feature>
<keyword evidence="4 9" id="KW-0812">Transmembrane</keyword>
<dbReference type="GO" id="GO:0043953">
    <property type="term" value="P:protein transport by the Tat complex"/>
    <property type="evidence" value="ECO:0007669"/>
    <property type="project" value="UniProtKB-UniRule"/>
</dbReference>
<feature type="compositionally biased region" description="Pro residues" evidence="10">
    <location>
        <begin position="147"/>
        <end position="157"/>
    </location>
</feature>
<dbReference type="Proteomes" id="UP000035100">
    <property type="component" value="Unassembled WGS sequence"/>
</dbReference>
<proteinExistence type="inferred from homology"/>
<evidence type="ECO:0000256" key="2">
    <source>
        <dbReference type="ARBA" id="ARBA00022448"/>
    </source>
</evidence>
<evidence type="ECO:0000256" key="9">
    <source>
        <dbReference type="HAMAP-Rule" id="MF_00237"/>
    </source>
</evidence>
<dbReference type="Gene3D" id="1.20.5.3310">
    <property type="match status" value="1"/>
</dbReference>
<comment type="caution">
    <text evidence="11">The sequence shown here is derived from an EMBL/GenBank/DDBJ whole genome shotgun (WGS) entry which is preliminary data.</text>
</comment>
<feature type="compositionally biased region" description="Basic and acidic residues" evidence="10">
    <location>
        <begin position="98"/>
        <end position="127"/>
    </location>
</feature>
<dbReference type="PANTHER" id="PTHR33162:SF1">
    <property type="entry name" value="SEC-INDEPENDENT PROTEIN TRANSLOCASE PROTEIN TATA, CHLOROPLASTIC"/>
    <property type="match status" value="1"/>
</dbReference>
<keyword evidence="3 9" id="KW-1003">Cell membrane</keyword>
<comment type="subcellular location">
    <subcellularLocation>
        <location evidence="9">Cell membrane</location>
        <topology evidence="9">Single-pass membrane protein</topology>
    </subcellularLocation>
    <subcellularLocation>
        <location evidence="1">Membrane</location>
        <topology evidence="1">Single-pass membrane protein</topology>
    </subcellularLocation>
</comment>
<keyword evidence="2 9" id="KW-0813">Transport</keyword>
<keyword evidence="12" id="KW-1185">Reference proteome</keyword>
<protein>
    <recommendedName>
        <fullName evidence="9">Sec-independent protein translocase protein TatB</fullName>
    </recommendedName>
</protein>
<dbReference type="EMBL" id="AONG01000013">
    <property type="protein sequence ID" value="KIQ68639.1"/>
    <property type="molecule type" value="Genomic_DNA"/>
</dbReference>
<reference evidence="11 12" key="1">
    <citation type="submission" date="2013-01" db="EMBL/GenBank/DDBJ databases">
        <authorList>
            <person name="Fiebig A."/>
            <person name="Goeker M."/>
            <person name="Klenk H.-P.P."/>
        </authorList>
    </citation>
    <scope>NUCLEOTIDE SEQUENCE [LARGE SCALE GENOMIC DNA]</scope>
    <source>
        <strain evidence="11 12">DSM 24838</strain>
    </source>
</reference>
<keyword evidence="7 9" id="KW-0811">Translocation</keyword>
<keyword evidence="6 9" id="KW-1133">Transmembrane helix</keyword>
<dbReference type="eggNOG" id="COG1826">
    <property type="taxonomic scope" value="Bacteria"/>
</dbReference>
<dbReference type="Pfam" id="PF02416">
    <property type="entry name" value="TatA_B_E"/>
    <property type="match status" value="1"/>
</dbReference>
<evidence type="ECO:0000256" key="8">
    <source>
        <dbReference type="ARBA" id="ARBA00023136"/>
    </source>
</evidence>
<dbReference type="PATRIC" id="fig|1123501.6.peg.3026"/>
<dbReference type="RefSeq" id="WP_018303859.1">
    <property type="nucleotide sequence ID" value="NZ_KB902310.1"/>
</dbReference>
<keyword evidence="5 9" id="KW-0653">Protein transport</keyword>
<accession>A0A0D0Q290</accession>
<evidence type="ECO:0000256" key="3">
    <source>
        <dbReference type="ARBA" id="ARBA00022475"/>
    </source>
</evidence>
<comment type="function">
    <text evidence="9">Part of the twin-arginine translocation (Tat) system that transports large folded proteins containing a characteristic twin-arginine motif in their signal peptide across membranes. Together with TatC, TatB is part of a receptor directly interacting with Tat signal peptides. TatB may form an oligomeric binding site that transiently accommodates folded Tat precursor proteins before their translocation.</text>
</comment>
<evidence type="ECO:0000256" key="10">
    <source>
        <dbReference type="SAM" id="MobiDB-lite"/>
    </source>
</evidence>
<evidence type="ECO:0000256" key="5">
    <source>
        <dbReference type="ARBA" id="ARBA00022927"/>
    </source>
</evidence>
<evidence type="ECO:0000256" key="1">
    <source>
        <dbReference type="ARBA" id="ARBA00004167"/>
    </source>
</evidence>
<comment type="subunit">
    <text evidence="9">The Tat system comprises two distinct complexes: a TatABC complex, containing multiple copies of TatA, TatB and TatC subunits, and a separate TatA complex, containing only TatA subunits. Substrates initially bind to the TatABC complex, which probably triggers association of the separate TatA complex to form the active translocon.</text>
</comment>
<dbReference type="OrthoDB" id="7206969at2"/>
<dbReference type="GO" id="GO:0033281">
    <property type="term" value="C:TAT protein transport complex"/>
    <property type="evidence" value="ECO:0007669"/>
    <property type="project" value="UniProtKB-UniRule"/>
</dbReference>
<evidence type="ECO:0000256" key="6">
    <source>
        <dbReference type="ARBA" id="ARBA00022989"/>
    </source>
</evidence>
<evidence type="ECO:0000256" key="7">
    <source>
        <dbReference type="ARBA" id="ARBA00023010"/>
    </source>
</evidence>
<dbReference type="InterPro" id="IPR018448">
    <property type="entry name" value="TatB"/>
</dbReference>
<dbReference type="STRING" id="1123501.Wenmar_02910"/>
<feature type="compositionally biased region" description="Low complexity" evidence="10">
    <location>
        <begin position="135"/>
        <end position="146"/>
    </location>
</feature>
<evidence type="ECO:0000256" key="4">
    <source>
        <dbReference type="ARBA" id="ARBA00022692"/>
    </source>
</evidence>